<dbReference type="InterPro" id="IPR026377">
    <property type="entry name" value="Cell_surface_SprA"/>
</dbReference>
<comment type="caution">
    <text evidence="4">The sequence shown here is derived from an EMBL/GenBank/DDBJ whole genome shotgun (WGS) entry which is preliminary data.</text>
</comment>
<evidence type="ECO:0000313" key="4">
    <source>
        <dbReference type="EMBL" id="NGP76846.1"/>
    </source>
</evidence>
<dbReference type="Pfam" id="PF14349">
    <property type="entry name" value="SprA_N"/>
    <property type="match status" value="2"/>
</dbReference>
<evidence type="ECO:0000256" key="1">
    <source>
        <dbReference type="SAM" id="MobiDB-lite"/>
    </source>
</evidence>
<feature type="region of interest" description="Disordered" evidence="1">
    <location>
        <begin position="1146"/>
        <end position="1170"/>
    </location>
</feature>
<evidence type="ECO:0000259" key="3">
    <source>
        <dbReference type="Pfam" id="PF14349"/>
    </source>
</evidence>
<accession>A0A6M1SY03</accession>
<dbReference type="Proteomes" id="UP000473278">
    <property type="component" value="Unassembled WGS sequence"/>
</dbReference>
<dbReference type="InterPro" id="IPR025684">
    <property type="entry name" value="SprA_N_dom"/>
</dbReference>
<protein>
    <submittedName>
        <fullName evidence="4">Cell surface protein SprA</fullName>
    </submittedName>
</protein>
<evidence type="ECO:0000313" key="5">
    <source>
        <dbReference type="Proteomes" id="UP000473278"/>
    </source>
</evidence>
<gene>
    <name evidence="4" type="primary">sprA</name>
    <name evidence="4" type="ORF">G3570_09395</name>
</gene>
<dbReference type="EMBL" id="JAALLT010000003">
    <property type="protein sequence ID" value="NGP76846.1"/>
    <property type="molecule type" value="Genomic_DNA"/>
</dbReference>
<reference evidence="4 5" key="1">
    <citation type="submission" date="2020-02" db="EMBL/GenBank/DDBJ databases">
        <title>Balneolaceae bacterium YR4-1, complete genome.</title>
        <authorList>
            <person name="Li Y."/>
            <person name="Wu S."/>
        </authorList>
    </citation>
    <scope>NUCLEOTIDE SEQUENCE [LARGE SCALE GENOMIC DNA]</scope>
    <source>
        <strain evidence="4 5">YR4-1</strain>
    </source>
</reference>
<keyword evidence="5" id="KW-1185">Reference proteome</keyword>
<proteinExistence type="predicted"/>
<feature type="chain" id="PRO_5027013917" evidence="2">
    <location>
        <begin position="28"/>
        <end position="2405"/>
    </location>
</feature>
<feature type="domain" description="Gliding motility protein SprA N-terminal" evidence="3">
    <location>
        <begin position="170"/>
        <end position="357"/>
    </location>
</feature>
<feature type="domain" description="Gliding motility protein SprA N-terminal" evidence="3">
    <location>
        <begin position="1097"/>
        <end position="1620"/>
    </location>
</feature>
<sequence length="2405" mass="271980">MQLKAIKIWYKLLFVLLIALATGTDRAFAQVSAEVDTTIDIDFTALPDSLPVMHTPDLVSYPFPGKRSRLFHVALNEERVVVNRDSSGHYVSQRLLNDIPMALPYVMTFEEYAQRSLEKSKRENWEMLITQYEDTREERRGLLDFRFDVPGGRESTFTTIFGKPEVNLRVNGTANMNLGASIQKTENPEIPPDQQTQIDPTFEQSLKLNIQGTIGDKLSIQTDWDTEAAFDFQNRLSIVYQGYEDEILQRIEMGNVSMETGNSLIRGGSALFGIKSIAQIGSLRLTSVVSQQEGEGQTETLTGGAQEQQLSIRPADYENDRHFFLDFYNRQQFEQNMSNPQQLGQAYQLSEINVWILRESTQSFEGERQAIALVDLGVNEINGTFGLPNEQNDPFADATLDNFRDPSVGTSATDFGVNADEFVEGYFIPLQEGVDYEVNRYLGYLSLKRNLGSRQALAISFKYLDPQTGQTISVGDVSQGGGSRIYLKLLRPQNATTTNKAWDLMMKNIYSVGASNLTPEGLEVVIKYTQENVPSSSLPQRTNILLQDLGLDRVDNQGALSPDNRIDFSTGTLDPANGKIIFPYLQPFGSRIENLLQNTGLPATEINAIAFNELYNEKKVNANQLSKNSFFLIEGSSKGTTSGSYSLDFGLVEGSVKVFANGRELTEGTDYVVDYSIGSITILDEQYLKKGQEIKIEYEKNQFAQIEQKNFTGLRAEYEFTDNIRLGSTFFKLKEKPLQDKIRIGDEPVNNTVIGLDANARFDLPWLTRAIDKVPLLQTNAPSSFSMSGEFAQLRPGVAQTNAVSDAIDRNELFKDEENGLSFIDDFEGVDITLNFTNPSRWNLAAAPAAVPGYAPDQTLFGTDPQVNPSVTLSDKIARSDLRSQFSWYSIPRNITEILGGVQLTPETQPVRVTDVFPNRDVLSEENFITTLDVYYNPENRGPYNYNLDLRNLLENDQDRTWGGMVTTVPSGQEDLTQNNIEFLEFWVQPILPNGREPTAQDLADYDGTMYIDIGIVSEDIVPNFKTNTEDGLTRRPEDLQVDNLGTDSRSYIAVPPPPPEGQFANDRREQEDVGLDGAPNTDGIDGRNEQALFSSFINAMQASYGAGSEAFREIQADPSNDDYIYYGEEQVSELTLQNRFHRLYGYHDGNTPPNSSGDKRAVTNKPDTEGLITPSIVEQNNSYFQYEIDWNPADFNQLDVGQPGTFIVDKVPGSRQQDRWYQVRIPLQDWIRRVGSIENFQNISYIRVWLSGYEKPFTMRFATFELVGSQWRNADDVDQQQTSQADFSISSVNIEENSRRQPIPYRQPEGAIRATNRSRQRQTIANEQSLILDVENLGSQELKMVKRVYPGGLNMINYSNVRMFVHGEGFENRGEAELVMRFGTDLINNYYEYRQPISPTDPDYPFSNQPLDELTEAERQQEAEQVWLYDENSVNILLRIFNQLKQLRDQQQDDPSTVYERSDIVREAPPGAVVAIKGNPSLDRIGEIGMGIRNPYDPANPQQGVQSLEAQFWLNELRVSGFDNKNGWAANAKAELQLADFASINANVTQETDGFGALNSRLGQRRVSDIFGYDINTTVNLHKFLPDRYGWNFPVSLSTRSSTSTPRYLPNQGDVRLTEFEDAVQARNDINDEQKQTIIDQRIRESQTYLESYSINVSNVSKRLSESNFLQYTLDKTTLNFVYNTTDRRSPEYVFQDNWNYSGSLRYNVNFQNTLLFRPFGFLGEVPLLDILSGLKLGYTPASINASFGVNRDYDERRRRTLEGQNLASLQQSHTFNYNTNFGLGYNLTPSIKTTFQTRTVFDLSRAGIEQIGQPGTIDSTQFRVIPTFEVFDKLITDTLKSRRSNYEEAYTAGWQPRLNTIDPISWISYSANYGGGYQWRNSPAGSNLGATISNNLSLNQSLDFDFSDLFNRMDWYSRLTDERRRSRNGSVADTANGSSGQSIGRLFRKGLMALLSIQSLDFSFNISKNSLQSGYAGGSQLYYMFRDSENDYSPPFSYRTGFTDEIGFTQLIDNPDLNSNIQLPSNKRFSDDLTATSRFQPFRNFTIDLTFNTQWDVTKTRSITIDPSESVSTVRTQSGNISSSVWAFGKGYGELFRKQLQTAFDDINTANDSLTDALGNRDGETVLGKRSLEEDFRQAYLGVSTTGIGSRNFTPFPLPGWKVTWTGLERFIPYFGNFMARATINHAYSGRYRLGWTFNADTSPLQPFNLGVYTVANNRSPYEPNAINVEKRFVPLIGLNITWQSNLRTNLQYEVSKVTSLALSNSTITERLSRGLQFSFSYTIRNFKLPFFPRLDNAVDFTLNASYIEDTEQKFILDSDLDNALQEGPQNINRDVNAYDFTESFTEGQSRINGSAIIGYQFSQTIKANFEYTYRQIIPQSSLVFPRIDHDLLFNIIVSIRSN</sequence>
<feature type="signal peptide" evidence="2">
    <location>
        <begin position="1"/>
        <end position="27"/>
    </location>
</feature>
<organism evidence="4 5">
    <name type="scientific">Halalkalibaculum roseum</name>
    <dbReference type="NCBI Taxonomy" id="2709311"/>
    <lineage>
        <taxon>Bacteria</taxon>
        <taxon>Pseudomonadati</taxon>
        <taxon>Balneolota</taxon>
        <taxon>Balneolia</taxon>
        <taxon>Balneolales</taxon>
        <taxon>Balneolaceae</taxon>
        <taxon>Halalkalibaculum</taxon>
    </lineage>
</organism>
<dbReference type="NCBIfam" id="TIGR04189">
    <property type="entry name" value="surface_SprA"/>
    <property type="match status" value="1"/>
</dbReference>
<keyword evidence="2" id="KW-0732">Signal</keyword>
<feature type="region of interest" description="Disordered" evidence="1">
    <location>
        <begin position="1054"/>
        <end position="1074"/>
    </location>
</feature>
<evidence type="ECO:0000256" key="2">
    <source>
        <dbReference type="SAM" id="SignalP"/>
    </source>
</evidence>
<name>A0A6M1SY03_9BACT</name>
<dbReference type="RefSeq" id="WP_165141645.1">
    <property type="nucleotide sequence ID" value="NZ_JAALLT010000003.1"/>
</dbReference>